<proteinExistence type="predicted"/>
<dbReference type="PANTHER" id="PTHR37948:SF1">
    <property type="entry name" value="BLL5189 PROTEIN"/>
    <property type="match status" value="1"/>
</dbReference>
<dbReference type="PANTHER" id="PTHR37948">
    <property type="entry name" value="ZGC:113208"/>
    <property type="match status" value="1"/>
</dbReference>
<sequence>MSKIKTNIVDVGKQTKSKVKPIKKSTHIHFSDHIDFKPNLSPQDVLGKGSFGGTYFRNIYSQVVGKKLENQHLEYPKAWFKDLDITNMITSIKYEPQINTYKVKCGQSLTDWEDSGWISNLDPFGWFQWYCRFYLGRRHSIEDERQIKRWRNITGEKGRHRNTLITLIYRERQKNKDISIHDITISPARRQTLQHWGYKLTKKDYDERIKIL</sequence>
<dbReference type="EMBL" id="MN740344">
    <property type="protein sequence ID" value="QHU01499.1"/>
    <property type="molecule type" value="Genomic_DNA"/>
</dbReference>
<accession>A0A6C0J762</accession>
<protein>
    <submittedName>
        <fullName evidence="1">Uncharacterized protein</fullName>
    </submittedName>
</protein>
<name>A0A6C0J762_9ZZZZ</name>
<dbReference type="AlphaFoldDB" id="A0A6C0J762"/>
<organism evidence="1">
    <name type="scientific">viral metagenome</name>
    <dbReference type="NCBI Taxonomy" id="1070528"/>
    <lineage>
        <taxon>unclassified sequences</taxon>
        <taxon>metagenomes</taxon>
        <taxon>organismal metagenomes</taxon>
    </lineage>
</organism>
<reference evidence="1" key="1">
    <citation type="journal article" date="2020" name="Nature">
        <title>Giant virus diversity and host interactions through global metagenomics.</title>
        <authorList>
            <person name="Schulz F."/>
            <person name="Roux S."/>
            <person name="Paez-Espino D."/>
            <person name="Jungbluth S."/>
            <person name="Walsh D.A."/>
            <person name="Denef V.J."/>
            <person name="McMahon K.D."/>
            <person name="Konstantinidis K.T."/>
            <person name="Eloe-Fadrosh E.A."/>
            <person name="Kyrpides N.C."/>
            <person name="Woyke T."/>
        </authorList>
    </citation>
    <scope>NUCLEOTIDE SEQUENCE</scope>
    <source>
        <strain evidence="1">GVMAG-M-3300025860-25</strain>
    </source>
</reference>
<evidence type="ECO:0000313" key="1">
    <source>
        <dbReference type="EMBL" id="QHU01499.1"/>
    </source>
</evidence>